<protein>
    <submittedName>
        <fullName evidence="2">Uncharacterized protein</fullName>
    </submittedName>
</protein>
<dbReference type="Proteomes" id="UP001152658">
    <property type="component" value="Unassembled WGS sequence"/>
</dbReference>
<comment type="caution">
    <text evidence="2">The sequence shown here is derived from an EMBL/GenBank/DDBJ whole genome shotgun (WGS) entry which is preliminary data.</text>
</comment>
<feature type="transmembrane region" description="Helical" evidence="1">
    <location>
        <begin position="6"/>
        <end position="27"/>
    </location>
</feature>
<keyword evidence="3" id="KW-1185">Reference proteome</keyword>
<evidence type="ECO:0000256" key="1">
    <source>
        <dbReference type="SAM" id="Phobius"/>
    </source>
</evidence>
<gene>
    <name evidence="2" type="ORF">VAE063_1070040</name>
</gene>
<keyword evidence="1" id="KW-0812">Transmembrane</keyword>
<name>A0ABM9FKJ7_9VIBR</name>
<accession>A0ABM9FKJ7</accession>
<evidence type="ECO:0000313" key="3">
    <source>
        <dbReference type="Proteomes" id="UP001152658"/>
    </source>
</evidence>
<keyword evidence="1" id="KW-1133">Transmembrane helix</keyword>
<dbReference type="EMBL" id="CALYLK010000008">
    <property type="protein sequence ID" value="CAH8204537.1"/>
    <property type="molecule type" value="Genomic_DNA"/>
</dbReference>
<proteinExistence type="predicted"/>
<organism evidence="2 3">
    <name type="scientific">Vibrio aestuarianus</name>
    <dbReference type="NCBI Taxonomy" id="28171"/>
    <lineage>
        <taxon>Bacteria</taxon>
        <taxon>Pseudomonadati</taxon>
        <taxon>Pseudomonadota</taxon>
        <taxon>Gammaproteobacteria</taxon>
        <taxon>Vibrionales</taxon>
        <taxon>Vibrionaceae</taxon>
        <taxon>Vibrio</taxon>
    </lineage>
</organism>
<keyword evidence="1" id="KW-0472">Membrane</keyword>
<dbReference type="RefSeq" id="WP_168524850.1">
    <property type="nucleotide sequence ID" value="NZ_CALYLA010000030.1"/>
</dbReference>
<reference evidence="2" key="1">
    <citation type="submission" date="2022-06" db="EMBL/GenBank/DDBJ databases">
        <authorList>
            <person name="Goudenege D."/>
            <person name="Le Roux F."/>
        </authorList>
    </citation>
    <scope>NUCLEOTIDE SEQUENCE</scope>
    <source>
        <strain evidence="2">12-063</strain>
    </source>
</reference>
<evidence type="ECO:0000313" key="2">
    <source>
        <dbReference type="EMBL" id="CAH8204537.1"/>
    </source>
</evidence>
<sequence>MSFKDLVDVLSSIASFVAIITVLIAWYRNSRKPLKIKRVLVHQEDSATTFFLYVINRQAYPVKVKKLQCFTKVTFQVSQKNRCRPERIQKLDYDDFVFETSDEKEIEAYADCSIKVRIDHPMTIDSEQLVVSTQTSHGYHLLKVHDIDVIHVGACSAGYIVPFEETFDSNITARLYYVFTVVRYYVRKLLKKES</sequence>